<organism evidence="1 2">
    <name type="scientific">Testudinibacter aquarius</name>
    <dbReference type="NCBI Taxonomy" id="1524974"/>
    <lineage>
        <taxon>Bacteria</taxon>
        <taxon>Pseudomonadati</taxon>
        <taxon>Pseudomonadota</taxon>
        <taxon>Gammaproteobacteria</taxon>
        <taxon>Pasteurellales</taxon>
        <taxon>Pasteurellaceae</taxon>
        <taxon>Testudinibacter</taxon>
    </lineage>
</organism>
<dbReference type="AlphaFoldDB" id="A0A4R3Y633"/>
<comment type="caution">
    <text evidence="1">The sequence shown here is derived from an EMBL/GenBank/DDBJ whole genome shotgun (WGS) entry which is preliminary data.</text>
</comment>
<sequence>MLINAGLQGMVRNGADFQLPQGAVKCHRKITIGVEFKPHLRGAKCGCGA</sequence>
<protein>
    <submittedName>
        <fullName evidence="1">Uncharacterized protein</fullName>
    </submittedName>
</protein>
<gene>
    <name evidence="1" type="ORF">EDC16_105185</name>
</gene>
<dbReference type="EMBL" id="SMCP01000005">
    <property type="protein sequence ID" value="TCV87266.1"/>
    <property type="molecule type" value="Genomic_DNA"/>
</dbReference>
<dbReference type="Proteomes" id="UP000294619">
    <property type="component" value="Unassembled WGS sequence"/>
</dbReference>
<evidence type="ECO:0000313" key="2">
    <source>
        <dbReference type="Proteomes" id="UP000294619"/>
    </source>
</evidence>
<name>A0A4R3Y633_9PAST</name>
<reference evidence="1 2" key="1">
    <citation type="submission" date="2019-03" db="EMBL/GenBank/DDBJ databases">
        <title>Genomic Encyclopedia of Type Strains, Phase IV (KMG-IV): sequencing the most valuable type-strain genomes for metagenomic binning, comparative biology and taxonomic classification.</title>
        <authorList>
            <person name="Goeker M."/>
        </authorList>
    </citation>
    <scope>NUCLEOTIDE SEQUENCE [LARGE SCALE GENOMIC DNA]</scope>
    <source>
        <strain evidence="1 2">DSM 28140</strain>
    </source>
</reference>
<proteinExistence type="predicted"/>
<accession>A0A4R3Y633</accession>
<evidence type="ECO:0000313" key="1">
    <source>
        <dbReference type="EMBL" id="TCV87266.1"/>
    </source>
</evidence>